<reference evidence="3" key="1">
    <citation type="journal article" date="2021" name="Front. Microbiol.">
        <title>Comprehensive Comparative Genomics and Phenotyping of Methylobacterium Species.</title>
        <authorList>
            <person name="Alessa O."/>
            <person name="Ogura Y."/>
            <person name="Fujitani Y."/>
            <person name="Takami H."/>
            <person name="Hayashi T."/>
            <person name="Sahin N."/>
            <person name="Tani A."/>
        </authorList>
    </citation>
    <scope>NUCLEOTIDE SEQUENCE</scope>
    <source>
        <strain evidence="3">DSM 14458</strain>
    </source>
</reference>
<dbReference type="SUPFAM" id="SSF55315">
    <property type="entry name" value="L30e-like"/>
    <property type="match status" value="1"/>
</dbReference>
<dbReference type="PANTHER" id="PTHR34215:SF1">
    <property type="entry name" value="YLXR DOMAIN-CONTAINING PROTEIN"/>
    <property type="match status" value="1"/>
</dbReference>
<dbReference type="InterPro" id="IPR037465">
    <property type="entry name" value="YlxR"/>
</dbReference>
<comment type="caution">
    <text evidence="3">The sequence shown here is derived from an EMBL/GenBank/DDBJ whole genome shotgun (WGS) entry which is preliminary data.</text>
</comment>
<dbReference type="SUPFAM" id="SSF64376">
    <property type="entry name" value="YlxR-like"/>
    <property type="match status" value="1"/>
</dbReference>
<reference evidence="3" key="2">
    <citation type="submission" date="2021-08" db="EMBL/GenBank/DDBJ databases">
        <authorList>
            <person name="Tani A."/>
            <person name="Ola A."/>
            <person name="Ogura Y."/>
            <person name="Katsura K."/>
            <person name="Hayashi T."/>
        </authorList>
    </citation>
    <scope>NUCLEOTIDE SEQUENCE</scope>
    <source>
        <strain evidence="3">DSM 14458</strain>
    </source>
</reference>
<sequence>MSGHSSMQVEAEEAPPLDRGPGRGREPARTCIVTRVVQSPEAMIRFVMGPDGAVVPDLRARLPGRGAWVTATRDTVAAAVKRRAFSRAFRANGAQVAPDLPDRVAEGLRVDMRQALALANKAGCVVTGFGKVESAILGSESVAALIHASDASPDGRRKLAAALRRRHGDAISAIPVIDDLSNPELDMALGRDHVIHAALVAGAGTTGYLARWRRFRTFEGMASASEAGAPLGAGATAFDSHDDEMTLTRPGAPAAGRSDDGSPQGSD</sequence>
<keyword evidence="4" id="KW-1185">Reference proteome</keyword>
<feature type="region of interest" description="Disordered" evidence="1">
    <location>
        <begin position="1"/>
        <end position="28"/>
    </location>
</feature>
<evidence type="ECO:0000259" key="2">
    <source>
        <dbReference type="Pfam" id="PF04296"/>
    </source>
</evidence>
<evidence type="ECO:0000313" key="3">
    <source>
        <dbReference type="EMBL" id="GJE73522.1"/>
    </source>
</evidence>
<protein>
    <recommendedName>
        <fullName evidence="2">YlxR domain-containing protein</fullName>
    </recommendedName>
</protein>
<dbReference type="NCBIfam" id="NF006622">
    <property type="entry name" value="PRK09190.1"/>
    <property type="match status" value="1"/>
</dbReference>
<dbReference type="Gene3D" id="3.30.1230.10">
    <property type="entry name" value="YlxR-like"/>
    <property type="match status" value="1"/>
</dbReference>
<dbReference type="PANTHER" id="PTHR34215">
    <property type="entry name" value="BLL0784 PROTEIN"/>
    <property type="match status" value="1"/>
</dbReference>
<evidence type="ECO:0000256" key="1">
    <source>
        <dbReference type="SAM" id="MobiDB-lite"/>
    </source>
</evidence>
<dbReference type="InterPro" id="IPR035931">
    <property type="entry name" value="YlxR-like_sf"/>
</dbReference>
<name>A0ABQ4US37_9HYPH</name>
<dbReference type="InterPro" id="IPR029064">
    <property type="entry name" value="Ribosomal_eL30-like_sf"/>
</dbReference>
<proteinExistence type="predicted"/>
<gene>
    <name evidence="3" type="ORF">BGCPKDLD_0086</name>
</gene>
<accession>A0ABQ4US37</accession>
<feature type="region of interest" description="Disordered" evidence="1">
    <location>
        <begin position="229"/>
        <end position="267"/>
    </location>
</feature>
<organism evidence="3 4">
    <name type="scientific">Methylorubrum suomiense</name>
    <dbReference type="NCBI Taxonomy" id="144191"/>
    <lineage>
        <taxon>Bacteria</taxon>
        <taxon>Pseudomonadati</taxon>
        <taxon>Pseudomonadota</taxon>
        <taxon>Alphaproteobacteria</taxon>
        <taxon>Hyphomicrobiales</taxon>
        <taxon>Methylobacteriaceae</taxon>
        <taxon>Methylorubrum</taxon>
    </lineage>
</organism>
<evidence type="ECO:0000313" key="4">
    <source>
        <dbReference type="Proteomes" id="UP001055093"/>
    </source>
</evidence>
<dbReference type="Gene3D" id="3.30.1330.30">
    <property type="match status" value="1"/>
</dbReference>
<dbReference type="EMBL" id="BPRE01000001">
    <property type="protein sequence ID" value="GJE73522.1"/>
    <property type="molecule type" value="Genomic_DNA"/>
</dbReference>
<dbReference type="Pfam" id="PF04296">
    <property type="entry name" value="YlxR"/>
    <property type="match status" value="1"/>
</dbReference>
<dbReference type="Proteomes" id="UP001055093">
    <property type="component" value="Unassembled WGS sequence"/>
</dbReference>
<dbReference type="InterPro" id="IPR007393">
    <property type="entry name" value="YlxR_dom"/>
</dbReference>
<feature type="domain" description="YlxR" evidence="2">
    <location>
        <begin position="29"/>
        <end position="93"/>
    </location>
</feature>
<dbReference type="CDD" id="cd00279">
    <property type="entry name" value="YlxR"/>
    <property type="match status" value="1"/>
</dbReference>